<organism evidence="2 3">
    <name type="scientific">Amblyomma americanum</name>
    <name type="common">Lone star tick</name>
    <dbReference type="NCBI Taxonomy" id="6943"/>
    <lineage>
        <taxon>Eukaryota</taxon>
        <taxon>Metazoa</taxon>
        <taxon>Ecdysozoa</taxon>
        <taxon>Arthropoda</taxon>
        <taxon>Chelicerata</taxon>
        <taxon>Arachnida</taxon>
        <taxon>Acari</taxon>
        <taxon>Parasitiformes</taxon>
        <taxon>Ixodida</taxon>
        <taxon>Ixodoidea</taxon>
        <taxon>Ixodidae</taxon>
        <taxon>Amblyomminae</taxon>
        <taxon>Amblyomma</taxon>
    </lineage>
</organism>
<sequence>MAKEEAASDAEGGWVDFSLELSDSGSSERRSPCQVSTTQGPEAVCPPTHNVSVKKANVVYNIVVTGGEAEKVFNILGNQNQSDYGPIYKRTLRSPTKRNNVTVEDYRKVRNSFKGLTCAAAKRT</sequence>
<accession>A0AAQ4DRP6</accession>
<dbReference type="AlphaFoldDB" id="A0AAQ4DRP6"/>
<dbReference type="Proteomes" id="UP001321473">
    <property type="component" value="Unassembled WGS sequence"/>
</dbReference>
<comment type="caution">
    <text evidence="2">The sequence shown here is derived from an EMBL/GenBank/DDBJ whole genome shotgun (WGS) entry which is preliminary data.</text>
</comment>
<dbReference type="EMBL" id="JARKHS020027681">
    <property type="protein sequence ID" value="KAK8765136.1"/>
    <property type="molecule type" value="Genomic_DNA"/>
</dbReference>
<proteinExistence type="predicted"/>
<evidence type="ECO:0000313" key="3">
    <source>
        <dbReference type="Proteomes" id="UP001321473"/>
    </source>
</evidence>
<evidence type="ECO:0000256" key="1">
    <source>
        <dbReference type="SAM" id="MobiDB-lite"/>
    </source>
</evidence>
<name>A0AAQ4DRP6_AMBAM</name>
<keyword evidence="3" id="KW-1185">Reference proteome</keyword>
<protein>
    <submittedName>
        <fullName evidence="2">Uncharacterized protein</fullName>
    </submittedName>
</protein>
<evidence type="ECO:0000313" key="2">
    <source>
        <dbReference type="EMBL" id="KAK8765136.1"/>
    </source>
</evidence>
<feature type="region of interest" description="Disordered" evidence="1">
    <location>
        <begin position="21"/>
        <end position="42"/>
    </location>
</feature>
<gene>
    <name evidence="2" type="ORF">V5799_032267</name>
</gene>
<reference evidence="2 3" key="1">
    <citation type="journal article" date="2023" name="Arcadia Sci">
        <title>De novo assembly of a long-read Amblyomma americanum tick genome.</title>
        <authorList>
            <person name="Chou S."/>
            <person name="Poskanzer K.E."/>
            <person name="Rollins M."/>
            <person name="Thuy-Boun P.S."/>
        </authorList>
    </citation>
    <scope>NUCLEOTIDE SEQUENCE [LARGE SCALE GENOMIC DNA]</scope>
    <source>
        <strain evidence="2">F_SG_1</strain>
        <tissue evidence="2">Salivary glands</tissue>
    </source>
</reference>